<dbReference type="CDD" id="cd07793">
    <property type="entry name" value="ASKHA_NBD_FGGY_GK5-like"/>
    <property type="match status" value="1"/>
</dbReference>
<evidence type="ECO:0000256" key="10">
    <source>
        <dbReference type="ARBA" id="ARBA00022840"/>
    </source>
</evidence>
<dbReference type="InterPro" id="IPR018484">
    <property type="entry name" value="FGGY_N"/>
</dbReference>
<keyword evidence="9" id="KW-0319">Glycerol metabolism</keyword>
<dbReference type="PROSITE" id="PS00445">
    <property type="entry name" value="FGGY_KINASES_2"/>
    <property type="match status" value="1"/>
</dbReference>
<evidence type="ECO:0000256" key="2">
    <source>
        <dbReference type="ARBA" id="ARBA00005190"/>
    </source>
</evidence>
<feature type="domain" description="Carbohydrate kinase FGGY C-terminal" evidence="16">
    <location>
        <begin position="281"/>
        <end position="468"/>
    </location>
</feature>
<evidence type="ECO:0000259" key="15">
    <source>
        <dbReference type="Pfam" id="PF00370"/>
    </source>
</evidence>
<accession>A0A1B6KQ55</accession>
<evidence type="ECO:0000256" key="14">
    <source>
        <dbReference type="RuleBase" id="RU003733"/>
    </source>
</evidence>
<keyword evidence="6 14" id="KW-0808">Transferase</keyword>
<name>A0A1B6KQ55_9HEMI</name>
<dbReference type="InterPro" id="IPR018483">
    <property type="entry name" value="Carb_kinase_FGGY_CS"/>
</dbReference>
<evidence type="ECO:0000256" key="7">
    <source>
        <dbReference type="ARBA" id="ARBA00022741"/>
    </source>
</evidence>
<dbReference type="GO" id="GO:0006641">
    <property type="term" value="P:triglyceride metabolic process"/>
    <property type="evidence" value="ECO:0007669"/>
    <property type="project" value="TreeGrafter"/>
</dbReference>
<dbReference type="Pfam" id="PF02782">
    <property type="entry name" value="FGGY_C"/>
    <property type="match status" value="1"/>
</dbReference>
<sequence>MSEKGNKYVATLDIGTSTVRCIIINESGDHVGSSTKPVTLLYPQPGYVEIEPEYLWKTVLEVIRSAIKDASLEASDITCLGISTQRCTFITWDKNTGKHYHNFITWKDLRADSLVRQHNSSYMMWGLRFSAKCLYTVTRQKRYLAASDLKAMNVQIVCRLEWVLQWVPEVRRAAQLGTAVYGMLDSWLLYRLTGGKLHMTDVSCASASGLFDPFALQYVDLLLRMYHIPASMLPRVCDSAGDHFGLTAAHLLGHPVPIRCSVADQSASLFGSCCFSEGDTKVTLGTGTFLNVNTGRQPHASISGLYPLVGWRVADELVYMAEGSSSDTATLMQWLQDMGLASNPTETSKIAASVSDTDGVLFIPSFSGIQAPVNDSRAAAGFIGLKPTTRPAHLVRAVLESVALRIAQVYQLLRQETNYPCSLVRVDGGVSSNDLIMQMTADLTESKIERAESVEMSAVGAAYLAGISAGIWKDKQEVVKLRKVEVCFTPKEKNEMTEEKVKEWARALERFLHWYS</sequence>
<evidence type="ECO:0000256" key="9">
    <source>
        <dbReference type="ARBA" id="ARBA00022798"/>
    </source>
</evidence>
<protein>
    <recommendedName>
        <fullName evidence="13">Glycerol kinase 5</fullName>
        <ecNumber evidence="4">2.7.1.30</ecNumber>
    </recommendedName>
    <alternativeName>
        <fullName evidence="11">ATP:glycerol 3-phosphotransferase 5</fullName>
    </alternativeName>
</protein>
<dbReference type="InterPro" id="IPR000577">
    <property type="entry name" value="Carb_kinase_FGGY"/>
</dbReference>
<evidence type="ECO:0000256" key="8">
    <source>
        <dbReference type="ARBA" id="ARBA00022777"/>
    </source>
</evidence>
<evidence type="ECO:0000256" key="1">
    <source>
        <dbReference type="ARBA" id="ARBA00004496"/>
    </source>
</evidence>
<dbReference type="UniPathway" id="UPA00618">
    <property type="reaction ID" value="UER00672"/>
</dbReference>
<dbReference type="PANTHER" id="PTHR10196">
    <property type="entry name" value="SUGAR KINASE"/>
    <property type="match status" value="1"/>
</dbReference>
<dbReference type="GO" id="GO:0005739">
    <property type="term" value="C:mitochondrion"/>
    <property type="evidence" value="ECO:0007669"/>
    <property type="project" value="TreeGrafter"/>
</dbReference>
<dbReference type="EMBL" id="GEBQ01026440">
    <property type="protein sequence ID" value="JAT13537.1"/>
    <property type="molecule type" value="Transcribed_RNA"/>
</dbReference>
<dbReference type="InterPro" id="IPR037444">
    <property type="entry name" value="GK5"/>
</dbReference>
<dbReference type="InterPro" id="IPR018485">
    <property type="entry name" value="FGGY_C"/>
</dbReference>
<dbReference type="GO" id="GO:0004370">
    <property type="term" value="F:glycerol kinase activity"/>
    <property type="evidence" value="ECO:0007669"/>
    <property type="project" value="UniProtKB-EC"/>
</dbReference>
<dbReference type="GO" id="GO:0019563">
    <property type="term" value="P:glycerol catabolic process"/>
    <property type="evidence" value="ECO:0007669"/>
    <property type="project" value="UniProtKB-UniPathway"/>
</dbReference>
<dbReference type="GO" id="GO:0005524">
    <property type="term" value="F:ATP binding"/>
    <property type="evidence" value="ECO:0007669"/>
    <property type="project" value="UniProtKB-KW"/>
</dbReference>
<dbReference type="FunFam" id="3.30.420.40:FF:000102">
    <property type="entry name" value="Putative glycerol kinase 5"/>
    <property type="match status" value="1"/>
</dbReference>
<dbReference type="SUPFAM" id="SSF53067">
    <property type="entry name" value="Actin-like ATPase domain"/>
    <property type="match status" value="2"/>
</dbReference>
<proteinExistence type="inferred from homology"/>
<evidence type="ECO:0000256" key="3">
    <source>
        <dbReference type="ARBA" id="ARBA00009156"/>
    </source>
</evidence>
<evidence type="ECO:0000256" key="4">
    <source>
        <dbReference type="ARBA" id="ARBA00012099"/>
    </source>
</evidence>
<comment type="subcellular location">
    <subcellularLocation>
        <location evidence="1">Cytoplasm</location>
    </subcellularLocation>
</comment>
<organism evidence="17">
    <name type="scientific">Graphocephala atropunctata</name>
    <dbReference type="NCBI Taxonomy" id="36148"/>
    <lineage>
        <taxon>Eukaryota</taxon>
        <taxon>Metazoa</taxon>
        <taxon>Ecdysozoa</taxon>
        <taxon>Arthropoda</taxon>
        <taxon>Hexapoda</taxon>
        <taxon>Insecta</taxon>
        <taxon>Pterygota</taxon>
        <taxon>Neoptera</taxon>
        <taxon>Paraneoptera</taxon>
        <taxon>Hemiptera</taxon>
        <taxon>Auchenorrhyncha</taxon>
        <taxon>Membracoidea</taxon>
        <taxon>Cicadellidae</taxon>
        <taxon>Cicadellinae</taxon>
        <taxon>Cicadellini</taxon>
        <taxon>Graphocephala</taxon>
    </lineage>
</organism>
<keyword evidence="10" id="KW-0067">ATP-binding</keyword>
<evidence type="ECO:0000256" key="12">
    <source>
        <dbReference type="ARBA" id="ARBA00045165"/>
    </source>
</evidence>
<keyword evidence="8 14" id="KW-0418">Kinase</keyword>
<comment type="pathway">
    <text evidence="2">Polyol metabolism; glycerol degradation via glycerol kinase pathway; sn-glycerol 3-phosphate from glycerol: step 1/1.</text>
</comment>
<dbReference type="PIRSF" id="PIRSF000538">
    <property type="entry name" value="GlpK"/>
    <property type="match status" value="1"/>
</dbReference>
<dbReference type="Pfam" id="PF00370">
    <property type="entry name" value="FGGY_N"/>
    <property type="match status" value="1"/>
</dbReference>
<dbReference type="GO" id="GO:0046167">
    <property type="term" value="P:glycerol-3-phosphate biosynthetic process"/>
    <property type="evidence" value="ECO:0007669"/>
    <property type="project" value="TreeGrafter"/>
</dbReference>
<keyword evidence="7" id="KW-0547">Nucleotide-binding</keyword>
<feature type="domain" description="Carbohydrate kinase FGGY N-terminal" evidence="15">
    <location>
        <begin position="8"/>
        <end position="271"/>
    </location>
</feature>
<comment type="similarity">
    <text evidence="3 14">Belongs to the FGGY kinase family.</text>
</comment>
<evidence type="ECO:0000256" key="5">
    <source>
        <dbReference type="ARBA" id="ARBA00022490"/>
    </source>
</evidence>
<evidence type="ECO:0000256" key="6">
    <source>
        <dbReference type="ARBA" id="ARBA00022679"/>
    </source>
</evidence>
<dbReference type="FunFam" id="3.30.420.40:FF:000104">
    <property type="entry name" value="putative glycerol kinase 5"/>
    <property type="match status" value="1"/>
</dbReference>
<dbReference type="InterPro" id="IPR043129">
    <property type="entry name" value="ATPase_NBD"/>
</dbReference>
<dbReference type="EC" id="2.7.1.30" evidence="4"/>
<dbReference type="PANTHER" id="PTHR10196:SF68">
    <property type="entry name" value="GLYCEROL KINASE 5-RELATED"/>
    <property type="match status" value="1"/>
</dbReference>
<keyword evidence="5" id="KW-0963">Cytoplasm</keyword>
<evidence type="ECO:0000259" key="16">
    <source>
        <dbReference type="Pfam" id="PF02782"/>
    </source>
</evidence>
<comment type="function">
    <text evidence="12">Skin-specific kinase that plays a key role in glycerol metabolism, catalyzing its phosphorylation to produce sn-glycerol 3-phosphate. Involved in skin-specific regulation of sterol regulatory element-binding protein (SREBP) processing and lipid biosynthesis.</text>
</comment>
<evidence type="ECO:0000313" key="17">
    <source>
        <dbReference type="EMBL" id="JAT13537.1"/>
    </source>
</evidence>
<reference evidence="17" key="1">
    <citation type="submission" date="2015-11" db="EMBL/GenBank/DDBJ databases">
        <title>De novo transcriptome assembly of four potential Pierce s Disease insect vectors from Arizona vineyards.</title>
        <authorList>
            <person name="Tassone E.E."/>
        </authorList>
    </citation>
    <scope>NUCLEOTIDE SEQUENCE</scope>
</reference>
<evidence type="ECO:0000256" key="11">
    <source>
        <dbReference type="ARBA" id="ARBA00033026"/>
    </source>
</evidence>
<dbReference type="AlphaFoldDB" id="A0A1B6KQ55"/>
<dbReference type="Gene3D" id="3.30.420.40">
    <property type="match status" value="2"/>
</dbReference>
<gene>
    <name evidence="17" type="ORF">g.16115</name>
</gene>
<evidence type="ECO:0000256" key="13">
    <source>
        <dbReference type="ARBA" id="ARBA00047192"/>
    </source>
</evidence>